<accession>K8NVY3</accession>
<dbReference type="HOGENOM" id="CLU_908023_0_0_5"/>
<evidence type="ECO:0000313" key="3">
    <source>
        <dbReference type="Proteomes" id="UP000001095"/>
    </source>
</evidence>
<organism evidence="2 3">
    <name type="scientific">Afipia clevelandensis ATCC 49720</name>
    <dbReference type="NCBI Taxonomy" id="883079"/>
    <lineage>
        <taxon>Bacteria</taxon>
        <taxon>Pseudomonadati</taxon>
        <taxon>Pseudomonadota</taxon>
        <taxon>Alphaproteobacteria</taxon>
        <taxon>Hyphomicrobiales</taxon>
        <taxon>Nitrobacteraceae</taxon>
        <taxon>Afipia</taxon>
    </lineage>
</organism>
<dbReference type="Proteomes" id="UP000001095">
    <property type="component" value="Unassembled WGS sequence"/>
</dbReference>
<protein>
    <recommendedName>
        <fullName evidence="1">CarD-like/TRCF RNAP-interacting domain-containing protein</fullName>
    </recommendedName>
</protein>
<dbReference type="PANTHER" id="PTHR38447">
    <property type="entry name" value="TRANSCRIPTION FACTOR YDEB-RELATED"/>
    <property type="match status" value="1"/>
</dbReference>
<dbReference type="RefSeq" id="WP_002714501.1">
    <property type="nucleotide sequence ID" value="NZ_KB375281.1"/>
</dbReference>
<comment type="caution">
    <text evidence="2">The sequence shown here is derived from an EMBL/GenBank/DDBJ whole genome shotgun (WGS) entry which is preliminary data.</text>
</comment>
<proteinExistence type="predicted"/>
<evidence type="ECO:0000259" key="1">
    <source>
        <dbReference type="Pfam" id="PF02559"/>
    </source>
</evidence>
<sequence>MGIFDNVFGKSHRRQMEETLNPILAMKLQHFVAIPSERNFVRHWFQFKTREEKLEEFIVVWMVFEDRAIYHRTLWMRVGIDSEFRVLSERGPWSIAIGFLQELGKRLPANTQSPVGHHAATVPIDPHLDLTRSNSHVKVADEPQAASGPAGAVPDLHGFSIGEMLYFKPLNALARIVDLERYEGVNGEGHRFVIELEEEEAELRVPAAKLRDILARKPREFTAEELESLEDDEDNVVLSESHGFFVDEYVVYPEHGVGKITAIQRQEIAGTRMETFVIHFKANNMTLMVPTANHAKVGLRKLADEI</sequence>
<dbReference type="GO" id="GO:0009303">
    <property type="term" value="P:rRNA transcription"/>
    <property type="evidence" value="ECO:0007669"/>
    <property type="project" value="TreeGrafter"/>
</dbReference>
<dbReference type="Pfam" id="PF02559">
    <property type="entry name" value="CarD_TRCF_RID"/>
    <property type="match status" value="1"/>
</dbReference>
<dbReference type="AlphaFoldDB" id="K8NVY3"/>
<dbReference type="SUPFAM" id="SSF141259">
    <property type="entry name" value="CarD-like"/>
    <property type="match status" value="1"/>
</dbReference>
<gene>
    <name evidence="2" type="ORF">HMPREF9696_03631</name>
</gene>
<evidence type="ECO:0000313" key="2">
    <source>
        <dbReference type="EMBL" id="EKS32654.1"/>
    </source>
</evidence>
<dbReference type="InterPro" id="IPR003711">
    <property type="entry name" value="CarD-like/TRCF_RID"/>
</dbReference>
<keyword evidence="3" id="KW-1185">Reference proteome</keyword>
<dbReference type="PANTHER" id="PTHR38447:SF1">
    <property type="entry name" value="RNA POLYMERASE-BINDING TRANSCRIPTION FACTOR CARD"/>
    <property type="match status" value="1"/>
</dbReference>
<dbReference type="EMBL" id="AGWY01000015">
    <property type="protein sequence ID" value="EKS32654.1"/>
    <property type="molecule type" value="Genomic_DNA"/>
</dbReference>
<name>K8NVY3_9BRAD</name>
<dbReference type="InterPro" id="IPR036101">
    <property type="entry name" value="CarD-like/TRCF_RID_sf"/>
</dbReference>
<dbReference type="Gene3D" id="2.40.10.170">
    <property type="match status" value="1"/>
</dbReference>
<feature type="domain" description="CarD-like/TRCF RNAP-interacting" evidence="1">
    <location>
        <begin position="246"/>
        <end position="301"/>
    </location>
</feature>
<reference evidence="2 3" key="1">
    <citation type="submission" date="2012-04" db="EMBL/GenBank/DDBJ databases">
        <title>The Genome Sequence of Afipia clevelandensis ATCC 49720.</title>
        <authorList>
            <consortium name="The Broad Institute Genome Sequencing Platform"/>
            <person name="Earl A."/>
            <person name="Ward D."/>
            <person name="Feldgarden M."/>
            <person name="Gevers D."/>
            <person name="Huys G."/>
            <person name="Walker B."/>
            <person name="Young S.K."/>
            <person name="Zeng Q."/>
            <person name="Gargeya S."/>
            <person name="Fitzgerald M."/>
            <person name="Haas B."/>
            <person name="Abouelleil A."/>
            <person name="Alvarado L."/>
            <person name="Arachchi H.M."/>
            <person name="Berlin A."/>
            <person name="Chapman S.B."/>
            <person name="Goldberg J."/>
            <person name="Griggs A."/>
            <person name="Gujja S."/>
            <person name="Hansen M."/>
            <person name="Howarth C."/>
            <person name="Imamovic A."/>
            <person name="Larimer J."/>
            <person name="McCowen C."/>
            <person name="Montmayeur A."/>
            <person name="Murphy C."/>
            <person name="Neiman D."/>
            <person name="Pearson M."/>
            <person name="Priest M."/>
            <person name="Roberts A."/>
            <person name="Saif S."/>
            <person name="Shea T."/>
            <person name="Sisk P."/>
            <person name="Sykes S."/>
            <person name="Wortman J."/>
            <person name="Nusbaum C."/>
            <person name="Birren B."/>
        </authorList>
    </citation>
    <scope>NUCLEOTIDE SEQUENCE [LARGE SCALE GENOMIC DNA]</scope>
    <source>
        <strain evidence="2 3">ATCC 49720</strain>
    </source>
</reference>
<dbReference type="InterPro" id="IPR052531">
    <property type="entry name" value="CarD-like_regulator"/>
</dbReference>
<dbReference type="OrthoDB" id="9786074at2"/>